<evidence type="ECO:0000259" key="1">
    <source>
        <dbReference type="PROSITE" id="PS50206"/>
    </source>
</evidence>
<dbReference type="InterPro" id="IPR001763">
    <property type="entry name" value="Rhodanese-like_dom"/>
</dbReference>
<organism evidence="2 3">
    <name type="scientific">Oceanospirillum multiglobuliferum</name>
    <dbReference type="NCBI Taxonomy" id="64969"/>
    <lineage>
        <taxon>Bacteria</taxon>
        <taxon>Pseudomonadati</taxon>
        <taxon>Pseudomonadota</taxon>
        <taxon>Gammaproteobacteria</taxon>
        <taxon>Oceanospirillales</taxon>
        <taxon>Oceanospirillaceae</taxon>
        <taxon>Oceanospirillum</taxon>
    </lineage>
</organism>
<name>A0A1V4T3D9_9GAMM</name>
<accession>A0A1V4T3D9</accession>
<gene>
    <name evidence="2" type="ORF">BTE48_10640</name>
</gene>
<dbReference type="EMBL" id="MTSM01000013">
    <property type="protein sequence ID" value="OPX55121.1"/>
    <property type="molecule type" value="Genomic_DNA"/>
</dbReference>
<dbReference type="STRING" id="64969.SAMN02745127_01296"/>
<dbReference type="AlphaFoldDB" id="A0A1V4T3D9"/>
<dbReference type="SUPFAM" id="SSF52821">
    <property type="entry name" value="Rhodanese/Cell cycle control phosphatase"/>
    <property type="match status" value="1"/>
</dbReference>
<dbReference type="Pfam" id="PF00581">
    <property type="entry name" value="Rhodanese"/>
    <property type="match status" value="1"/>
</dbReference>
<sequence>MSDQQLLSDESLFNHAGYRIKNYRAPVPSIAPYATTLSTAELQQAIKEDEVLLIDVLPTPFRAGKFIDTADHKNIPNSNWLPNTGKGVLDPFTSAYFAKKLHELTAGNRQHKLVFYCKTDCWMSWNACRRAAEEGYQNILWYSEGIDGWQKAGLPLVSAQSIQP</sequence>
<proteinExistence type="predicted"/>
<dbReference type="Gene3D" id="3.40.250.10">
    <property type="entry name" value="Rhodanese-like domain"/>
    <property type="match status" value="1"/>
</dbReference>
<dbReference type="SMART" id="SM00450">
    <property type="entry name" value="RHOD"/>
    <property type="match status" value="1"/>
</dbReference>
<keyword evidence="3" id="KW-1185">Reference proteome</keyword>
<comment type="caution">
    <text evidence="2">The sequence shown here is derived from an EMBL/GenBank/DDBJ whole genome shotgun (WGS) entry which is preliminary data.</text>
</comment>
<evidence type="ECO:0000313" key="2">
    <source>
        <dbReference type="EMBL" id="OPX55121.1"/>
    </source>
</evidence>
<evidence type="ECO:0000313" key="3">
    <source>
        <dbReference type="Proteomes" id="UP000191418"/>
    </source>
</evidence>
<feature type="domain" description="Rhodanese" evidence="1">
    <location>
        <begin position="47"/>
        <end position="158"/>
    </location>
</feature>
<protein>
    <recommendedName>
        <fullName evidence="1">Rhodanese domain-containing protein</fullName>
    </recommendedName>
</protein>
<dbReference type="InterPro" id="IPR022376">
    <property type="entry name" value="PQQ_CXXCW"/>
</dbReference>
<reference evidence="2 3" key="1">
    <citation type="submission" date="2017-01" db="EMBL/GenBank/DDBJ databases">
        <title>Genome Sequencing of a Marine Spirillum, Oceanospirillum multiglobuliferum ATCC 33336, from Japan.</title>
        <authorList>
            <person name="Carney J.G."/>
            <person name="Trachtenberg A.M."/>
            <person name="Rheaume B.A."/>
            <person name="Linnane J.D."/>
            <person name="Pitts N.L."/>
            <person name="Mykles D.L."/>
            <person name="Maclea K.S."/>
        </authorList>
    </citation>
    <scope>NUCLEOTIDE SEQUENCE [LARGE SCALE GENOMIC DNA]</scope>
    <source>
        <strain evidence="2 3">ATCC 33336</strain>
    </source>
</reference>
<dbReference type="NCBIfam" id="TIGR03865">
    <property type="entry name" value="PQQ_CXXCW"/>
    <property type="match status" value="1"/>
</dbReference>
<dbReference type="InterPro" id="IPR036873">
    <property type="entry name" value="Rhodanese-like_dom_sf"/>
</dbReference>
<dbReference type="PROSITE" id="PS50206">
    <property type="entry name" value="RHODANESE_3"/>
    <property type="match status" value="1"/>
</dbReference>
<dbReference type="Proteomes" id="UP000191418">
    <property type="component" value="Unassembled WGS sequence"/>
</dbReference>